<dbReference type="OrthoDB" id="822841at2"/>
<organism evidence="2 3">
    <name type="scientific">Psychroserpens burtonensis</name>
    <dbReference type="NCBI Taxonomy" id="49278"/>
    <lineage>
        <taxon>Bacteria</taxon>
        <taxon>Pseudomonadati</taxon>
        <taxon>Bacteroidota</taxon>
        <taxon>Flavobacteriia</taxon>
        <taxon>Flavobacteriales</taxon>
        <taxon>Flavobacteriaceae</taxon>
        <taxon>Psychroserpens</taxon>
    </lineage>
</organism>
<dbReference type="EMBL" id="VOSB01000052">
    <property type="protein sequence ID" value="TXE14911.1"/>
    <property type="molecule type" value="Genomic_DNA"/>
</dbReference>
<dbReference type="AlphaFoldDB" id="A0A5C7B2G1"/>
<protein>
    <recommendedName>
        <fullName evidence="1">DUF6933 domain-containing protein</fullName>
    </recommendedName>
</protein>
<evidence type="ECO:0000313" key="2">
    <source>
        <dbReference type="EMBL" id="TXE14911.1"/>
    </source>
</evidence>
<reference evidence="2 3" key="1">
    <citation type="submission" date="2019-08" db="EMBL/GenBank/DDBJ databases">
        <title>Genome of Psychroserpens burtonensis ACAM 167.</title>
        <authorList>
            <person name="Bowman J.P."/>
        </authorList>
    </citation>
    <scope>NUCLEOTIDE SEQUENCE [LARGE SCALE GENOMIC DNA]</scope>
    <source>
        <strain evidence="2 3">ACAM 167</strain>
    </source>
</reference>
<gene>
    <name evidence="2" type="ORF">ES692_17645</name>
</gene>
<accession>A0A5C7B2G1</accession>
<dbReference type="InterPro" id="IPR053864">
    <property type="entry name" value="DUF6933"/>
</dbReference>
<feature type="domain" description="DUF6933" evidence="1">
    <location>
        <begin position="5"/>
        <end position="167"/>
    </location>
</feature>
<comment type="caution">
    <text evidence="2">The sequence shown here is derived from an EMBL/GenBank/DDBJ whole genome shotgun (WGS) entry which is preliminary data.</text>
</comment>
<name>A0A5C7B2G1_9FLAO</name>
<keyword evidence="3" id="KW-1185">Reference proteome</keyword>
<evidence type="ECO:0000259" key="1">
    <source>
        <dbReference type="Pfam" id="PF22016"/>
    </source>
</evidence>
<proteinExistence type="predicted"/>
<sequence length="174" mass="20416">MQTKIHTSKKLEKLVKKLIRNDQNDEDGILGKWNATVFYVERKKCWLISNARSQYNVILSDIKKLDLDKIEEIFKNTLYAQLVYDGIIMDFNHLSTIIGGLNFQPTDNDRKTMGFQNHRLQDLNYWKHEFGSLDNMPIKDLTNRINTSPIHIGEGQKMSDYTDPIEEIKKLLKE</sequence>
<evidence type="ECO:0000313" key="3">
    <source>
        <dbReference type="Proteomes" id="UP000321938"/>
    </source>
</evidence>
<dbReference type="Proteomes" id="UP000321938">
    <property type="component" value="Unassembled WGS sequence"/>
</dbReference>
<dbReference type="Pfam" id="PF22016">
    <property type="entry name" value="DUF6933"/>
    <property type="match status" value="1"/>
</dbReference>
<dbReference type="RefSeq" id="WP_147232193.1">
    <property type="nucleotide sequence ID" value="NZ_VOSB01000052.1"/>
</dbReference>